<evidence type="ECO:0000259" key="9">
    <source>
        <dbReference type="Pfam" id="PF00326"/>
    </source>
</evidence>
<dbReference type="InterPro" id="IPR001375">
    <property type="entry name" value="Peptidase_S9_cat"/>
</dbReference>
<dbReference type="GO" id="GO:0006508">
    <property type="term" value="P:proteolysis"/>
    <property type="evidence" value="ECO:0007669"/>
    <property type="project" value="InterPro"/>
</dbReference>
<keyword evidence="1" id="KW-0378">Hydrolase</keyword>
<feature type="region of interest" description="Disordered" evidence="7">
    <location>
        <begin position="22"/>
        <end position="43"/>
    </location>
</feature>
<dbReference type="OrthoDB" id="1094230at2"/>
<protein>
    <recommendedName>
        <fullName evidence="5">Acyl-peptide hydrolase</fullName>
    </recommendedName>
    <alternativeName>
        <fullName evidence="4">Acylaminoacyl-peptidase</fullName>
    </alternativeName>
</protein>
<organism evidence="10 11">
    <name type="scientific">Sandarakinorhabdus cyanobacteriorum</name>
    <dbReference type="NCBI Taxonomy" id="1981098"/>
    <lineage>
        <taxon>Bacteria</taxon>
        <taxon>Pseudomonadati</taxon>
        <taxon>Pseudomonadota</taxon>
        <taxon>Alphaproteobacteria</taxon>
        <taxon>Sphingomonadales</taxon>
        <taxon>Sphingosinicellaceae</taxon>
        <taxon>Sandarakinorhabdus</taxon>
    </lineage>
</organism>
<keyword evidence="2" id="KW-0645">Protease</keyword>
<evidence type="ECO:0000256" key="6">
    <source>
        <dbReference type="ARBA" id="ARBA00045885"/>
    </source>
</evidence>
<keyword evidence="11" id="KW-1185">Reference proteome</keyword>
<dbReference type="RefSeq" id="WP_094473843.1">
    <property type="nucleotide sequence ID" value="NZ_NOXT01000111.1"/>
</dbReference>
<dbReference type="Pfam" id="PF00326">
    <property type="entry name" value="Peptidase_S9"/>
    <property type="match status" value="1"/>
</dbReference>
<sequence length="643" mass="67635">MIMKAMLSLGVMLAATTALAAPKPVPTPDRPVTDPASLTSPANPLARPLSVADLAFSRSLGGPVWSADGQQIFVTTNLTGRPNVWRMAAGGSWPVQMTVSDDGQYGLAVSADGKWLYFDQDKGGDEYGDIYRVPTAGGPVEQITATPDVAEGDALPAPTGDALVLAHKKRGAAQTNIAIIEAGKLRLLTDEADPSFNWQAVAFVDGGKALIANRSQTAGAEGSVWRIDVATGAAKQLIGRKGVVYSAAGASADGSRIAITSDEGSGQDHAGVLDAASGSVRWLPATPWEEAAVAMHGKAMLVRTNRDGRSSLALVDVDSLVQTPLALPPGLNAASGKAFAPDGRSLLLIHAGADTPTDLFRFDLASGSARPLTQTALASVSPEALPKSEIVSFKSFDGTLISAVLTMPANLKRDASAPAIVLPHGGPTGQSQDGFSRNAALFASHGYMVIQPNFRGSTGYGRAFQEANRKDLGGGDLKDVLAARDFMVATGYVDPKRIGITGGSYGGFMTLMAIGKAPDAFAAAVQLFGIINWRTMWEHEDAYLQAYQRSLIGAPDEFKGVYEASSPLTYIKAAKVPLLSLQGENDIRVPRGQAQEVADILKAKGNVVETIFYPAEGHGFAKRENQLDSLTRTLAWFDKYLKK</sequence>
<dbReference type="AlphaFoldDB" id="A0A255YG99"/>
<accession>A0A255YG99</accession>
<evidence type="ECO:0000256" key="7">
    <source>
        <dbReference type="SAM" id="MobiDB-lite"/>
    </source>
</evidence>
<dbReference type="PANTHER" id="PTHR42776:SF27">
    <property type="entry name" value="DIPEPTIDYL PEPTIDASE FAMILY MEMBER 6"/>
    <property type="match status" value="1"/>
</dbReference>
<dbReference type="InterPro" id="IPR002471">
    <property type="entry name" value="Pept_S9_AS"/>
</dbReference>
<feature type="signal peptide" evidence="8">
    <location>
        <begin position="1"/>
        <end position="20"/>
    </location>
</feature>
<keyword evidence="8" id="KW-0732">Signal</keyword>
<evidence type="ECO:0000313" key="11">
    <source>
        <dbReference type="Proteomes" id="UP000216991"/>
    </source>
</evidence>
<evidence type="ECO:0000256" key="2">
    <source>
        <dbReference type="ARBA" id="ARBA00022825"/>
    </source>
</evidence>
<gene>
    <name evidence="10" type="ORF">CHU93_09500</name>
</gene>
<dbReference type="PANTHER" id="PTHR42776">
    <property type="entry name" value="SERINE PEPTIDASE S9 FAMILY MEMBER"/>
    <property type="match status" value="1"/>
</dbReference>
<keyword evidence="3" id="KW-0007">Acetylation</keyword>
<dbReference type="PROSITE" id="PS00708">
    <property type="entry name" value="PRO_ENDOPEP_SER"/>
    <property type="match status" value="1"/>
</dbReference>
<dbReference type="EMBL" id="NOXT01000111">
    <property type="protein sequence ID" value="OYQ28193.1"/>
    <property type="molecule type" value="Genomic_DNA"/>
</dbReference>
<evidence type="ECO:0000256" key="8">
    <source>
        <dbReference type="SAM" id="SignalP"/>
    </source>
</evidence>
<feature type="chain" id="PRO_5012061357" description="Acyl-peptide hydrolase" evidence="8">
    <location>
        <begin position="21"/>
        <end position="643"/>
    </location>
</feature>
<dbReference type="SUPFAM" id="SSF82171">
    <property type="entry name" value="DPP6 N-terminal domain-like"/>
    <property type="match status" value="1"/>
</dbReference>
<proteinExistence type="predicted"/>
<dbReference type="InterPro" id="IPR011042">
    <property type="entry name" value="6-blade_b-propeller_TolB-like"/>
</dbReference>
<dbReference type="SUPFAM" id="SSF53474">
    <property type="entry name" value="alpha/beta-Hydrolases"/>
    <property type="match status" value="1"/>
</dbReference>
<dbReference type="InterPro" id="IPR029058">
    <property type="entry name" value="AB_hydrolase_fold"/>
</dbReference>
<dbReference type="Gene3D" id="3.40.50.1820">
    <property type="entry name" value="alpha/beta hydrolase"/>
    <property type="match status" value="1"/>
</dbReference>
<dbReference type="Proteomes" id="UP000216991">
    <property type="component" value="Unassembled WGS sequence"/>
</dbReference>
<comment type="function">
    <text evidence="6">This enzyme catalyzes the hydrolysis of the N-terminal peptide bond of an N-acetylated peptide to generate an N-acetylated amino acid and a peptide with a free N-terminus. It preferentially cleaves off Ac-Ala, Ac-Met and Ac-Ser. Also, involved in the degradation of oxidized and glycated proteins.</text>
</comment>
<evidence type="ECO:0000256" key="1">
    <source>
        <dbReference type="ARBA" id="ARBA00022801"/>
    </source>
</evidence>
<keyword evidence="2" id="KW-0720">Serine protease</keyword>
<dbReference type="GO" id="GO:0004252">
    <property type="term" value="F:serine-type endopeptidase activity"/>
    <property type="evidence" value="ECO:0007669"/>
    <property type="project" value="InterPro"/>
</dbReference>
<dbReference type="InterPro" id="IPR011659">
    <property type="entry name" value="WD40"/>
</dbReference>
<name>A0A255YG99_9SPHN</name>
<feature type="domain" description="Peptidase S9 prolyl oligopeptidase catalytic" evidence="9">
    <location>
        <begin position="435"/>
        <end position="643"/>
    </location>
</feature>
<evidence type="ECO:0000256" key="5">
    <source>
        <dbReference type="ARBA" id="ARBA00032596"/>
    </source>
</evidence>
<evidence type="ECO:0000313" key="10">
    <source>
        <dbReference type="EMBL" id="OYQ28193.1"/>
    </source>
</evidence>
<dbReference type="Gene3D" id="2.120.10.60">
    <property type="entry name" value="Tricorn protease N-terminal domain"/>
    <property type="match status" value="1"/>
</dbReference>
<evidence type="ECO:0000256" key="4">
    <source>
        <dbReference type="ARBA" id="ARBA00032284"/>
    </source>
</evidence>
<dbReference type="Pfam" id="PF07676">
    <property type="entry name" value="PD40"/>
    <property type="match status" value="1"/>
</dbReference>
<evidence type="ECO:0000256" key="3">
    <source>
        <dbReference type="ARBA" id="ARBA00022990"/>
    </source>
</evidence>
<comment type="caution">
    <text evidence="10">The sequence shown here is derived from an EMBL/GenBank/DDBJ whole genome shotgun (WGS) entry which is preliminary data.</text>
</comment>
<dbReference type="Gene3D" id="2.120.10.30">
    <property type="entry name" value="TolB, C-terminal domain"/>
    <property type="match status" value="1"/>
</dbReference>
<reference evidence="10 11" key="1">
    <citation type="submission" date="2017-07" db="EMBL/GenBank/DDBJ databases">
        <title>Sandarakinorhabdus cyanobacteriorum sp. nov., a novel bacterium isolated from cyanobacterial aggregates in a eutrophic lake.</title>
        <authorList>
            <person name="Cai H."/>
        </authorList>
    </citation>
    <scope>NUCLEOTIDE SEQUENCE [LARGE SCALE GENOMIC DNA]</scope>
    <source>
        <strain evidence="10 11">TH057</strain>
    </source>
</reference>